<name>A0ABV3RDB2_9SPHN</name>
<evidence type="ECO:0000256" key="4">
    <source>
        <dbReference type="ARBA" id="ARBA00023027"/>
    </source>
</evidence>
<dbReference type="Pfam" id="PF13241">
    <property type="entry name" value="NAD_binding_7"/>
    <property type="match status" value="1"/>
</dbReference>
<keyword evidence="4" id="KW-0520">NAD</keyword>
<dbReference type="NCBIfam" id="TIGR01470">
    <property type="entry name" value="cysG_Nterm"/>
    <property type="match status" value="1"/>
</dbReference>
<evidence type="ECO:0000313" key="7">
    <source>
        <dbReference type="Proteomes" id="UP001556118"/>
    </source>
</evidence>
<dbReference type="InterPro" id="IPR006367">
    <property type="entry name" value="Sirohaem_synthase_N"/>
</dbReference>
<comment type="caution">
    <text evidence="6">The sequence shown here is derived from an EMBL/GenBank/DDBJ whole genome shotgun (WGS) entry which is preliminary data.</text>
</comment>
<dbReference type="EC" id="1.3.1.76" evidence="2"/>
<evidence type="ECO:0000313" key="6">
    <source>
        <dbReference type="EMBL" id="MEW9856076.1"/>
    </source>
</evidence>
<sequence>MIASLPLFHRIATQPIIVLGAGEAAEAKRRLVERAGGAVIDDLQEGIDKGARLAFIAHEDEASAKADALRARCAGLLVNVTDRPELCDFTVPSVLDRSPVLIAVGTGGASAGLAKQLRLRLEKLLPQSLGALASALYAARGELRLKWPSAGERRRALDAALGEGGALDPLQEASAARVPSWLVGKAEALPAGPAEIVLGSLDPDDLTLRQMRMLGAADLIAFEEGTPEKVLARARADASRVAIPLGAPAPEVAGLVVILRVPRPVGS</sequence>
<dbReference type="Proteomes" id="UP001556118">
    <property type="component" value="Unassembled WGS sequence"/>
</dbReference>
<keyword evidence="5" id="KW-0627">Porphyrin biosynthesis</keyword>
<dbReference type="PANTHER" id="PTHR35330">
    <property type="entry name" value="SIROHEME BIOSYNTHESIS PROTEIN MET8"/>
    <property type="match status" value="1"/>
</dbReference>
<dbReference type="PANTHER" id="PTHR35330:SF1">
    <property type="entry name" value="SIROHEME BIOSYNTHESIS PROTEIN MET8"/>
    <property type="match status" value="1"/>
</dbReference>
<comment type="pathway">
    <text evidence="1">Porphyrin-containing compound metabolism; siroheme biosynthesis; sirohydrochlorin from precorrin-2: step 1/1.</text>
</comment>
<organism evidence="6 7">
    <name type="scientific">Novosphingobium rhizovicinum</name>
    <dbReference type="NCBI Taxonomy" id="3228928"/>
    <lineage>
        <taxon>Bacteria</taxon>
        <taxon>Pseudomonadati</taxon>
        <taxon>Pseudomonadota</taxon>
        <taxon>Alphaproteobacteria</taxon>
        <taxon>Sphingomonadales</taxon>
        <taxon>Sphingomonadaceae</taxon>
        <taxon>Novosphingobium</taxon>
    </lineage>
</organism>
<evidence type="ECO:0000256" key="2">
    <source>
        <dbReference type="ARBA" id="ARBA00012400"/>
    </source>
</evidence>
<keyword evidence="3" id="KW-0560">Oxidoreductase</keyword>
<protein>
    <recommendedName>
        <fullName evidence="2">precorrin-2 dehydrogenase</fullName>
        <ecNumber evidence="2">1.3.1.76</ecNumber>
    </recommendedName>
</protein>
<accession>A0ABV3RDB2</accession>
<dbReference type="Gene3D" id="3.40.50.720">
    <property type="entry name" value="NAD(P)-binding Rossmann-like Domain"/>
    <property type="match status" value="1"/>
</dbReference>
<dbReference type="Gene3D" id="3.30.160.110">
    <property type="entry name" value="Siroheme synthase, domain 2"/>
    <property type="match status" value="1"/>
</dbReference>
<proteinExistence type="predicted"/>
<keyword evidence="7" id="KW-1185">Reference proteome</keyword>
<evidence type="ECO:0000256" key="3">
    <source>
        <dbReference type="ARBA" id="ARBA00023002"/>
    </source>
</evidence>
<dbReference type="InterPro" id="IPR028161">
    <property type="entry name" value="Met8-like"/>
</dbReference>
<gene>
    <name evidence="6" type="ORF">ABUH87_13120</name>
</gene>
<dbReference type="SUPFAM" id="SSF75615">
    <property type="entry name" value="Siroheme synthase middle domains-like"/>
    <property type="match status" value="1"/>
</dbReference>
<dbReference type="RefSeq" id="WP_367774354.1">
    <property type="nucleotide sequence ID" value="NZ_JBFNXR010000050.1"/>
</dbReference>
<evidence type="ECO:0000256" key="5">
    <source>
        <dbReference type="ARBA" id="ARBA00023244"/>
    </source>
</evidence>
<reference evidence="6 7" key="1">
    <citation type="submission" date="2024-06" db="EMBL/GenBank/DDBJ databases">
        <title>Novosphingobium rhizovicinus M1R2S20.</title>
        <authorList>
            <person name="Sun J.-Q."/>
        </authorList>
    </citation>
    <scope>NUCLEOTIDE SEQUENCE [LARGE SCALE GENOMIC DNA]</scope>
    <source>
        <strain evidence="6 7">M1R2S20</strain>
    </source>
</reference>
<dbReference type="EMBL" id="JBFNXR010000050">
    <property type="protein sequence ID" value="MEW9856076.1"/>
    <property type="molecule type" value="Genomic_DNA"/>
</dbReference>
<evidence type="ECO:0000256" key="1">
    <source>
        <dbReference type="ARBA" id="ARBA00005010"/>
    </source>
</evidence>